<evidence type="ECO:0000256" key="4">
    <source>
        <dbReference type="ARBA" id="ARBA00023136"/>
    </source>
</evidence>
<name>A0A1L7XDE5_9HELO</name>
<evidence type="ECO:0000256" key="3">
    <source>
        <dbReference type="ARBA" id="ARBA00022989"/>
    </source>
</evidence>
<feature type="transmembrane region" description="Helical" evidence="5">
    <location>
        <begin position="263"/>
        <end position="282"/>
    </location>
</feature>
<gene>
    <name evidence="6" type="ORF">PAC_12884</name>
</gene>
<sequence>MPQMNNGGGCTLDTCPLSMGIVHYDPSLFANTFYLTYFGVILIVQVLQTWRFRAWSFSIPVMSGLILEIVGYAGRIQMHYNPFDPNPFLIYLVCLTIGPVFFSAAIYLTLSRIIVHYGVRYTWFTPKRTSIIFMSCDFVALVMQAAGGAIADTADTKRASNQGVHILVAGLAFQVLSLLFFVGVSLQYTMAVMRLRKGVDVAVQIPHRYLKTLNLGKRATSQFNRFLIGLSLATIFILTRSIFRVAELWKGFDGKLANEEVPFVVFECTTMMLAVAMLTFFHPGSIFGNEWRDSGWGPTVAKEISNTSSESYDMDGGRVGSFGVDREGKIRDAEMVDVELGL</sequence>
<dbReference type="GO" id="GO:0005886">
    <property type="term" value="C:plasma membrane"/>
    <property type="evidence" value="ECO:0007669"/>
    <property type="project" value="TreeGrafter"/>
</dbReference>
<evidence type="ECO:0000256" key="2">
    <source>
        <dbReference type="ARBA" id="ARBA00022692"/>
    </source>
</evidence>
<dbReference type="PANTHER" id="PTHR31465">
    <property type="entry name" value="PROTEIN RTA1-RELATED"/>
    <property type="match status" value="1"/>
</dbReference>
<dbReference type="EMBL" id="FJOG01000022">
    <property type="protein sequence ID" value="CZR62987.1"/>
    <property type="molecule type" value="Genomic_DNA"/>
</dbReference>
<feature type="transmembrane region" description="Helical" evidence="5">
    <location>
        <begin position="88"/>
        <end position="110"/>
    </location>
</feature>
<feature type="transmembrane region" description="Helical" evidence="5">
    <location>
        <begin position="131"/>
        <end position="151"/>
    </location>
</feature>
<evidence type="ECO:0000313" key="7">
    <source>
        <dbReference type="Proteomes" id="UP000184330"/>
    </source>
</evidence>
<dbReference type="InterPro" id="IPR007568">
    <property type="entry name" value="RTA1"/>
</dbReference>
<comment type="subcellular location">
    <subcellularLocation>
        <location evidence="1">Membrane</location>
        <topology evidence="1">Multi-pass membrane protein</topology>
    </subcellularLocation>
</comment>
<dbReference type="Proteomes" id="UP000184330">
    <property type="component" value="Unassembled WGS sequence"/>
</dbReference>
<keyword evidence="3 5" id="KW-1133">Transmembrane helix</keyword>
<dbReference type="Pfam" id="PF04479">
    <property type="entry name" value="RTA1"/>
    <property type="match status" value="1"/>
</dbReference>
<feature type="transmembrane region" description="Helical" evidence="5">
    <location>
        <begin position="163"/>
        <end position="186"/>
    </location>
</feature>
<reference evidence="6 7" key="1">
    <citation type="submission" date="2016-03" db="EMBL/GenBank/DDBJ databases">
        <authorList>
            <person name="Ploux O."/>
        </authorList>
    </citation>
    <scope>NUCLEOTIDE SEQUENCE [LARGE SCALE GENOMIC DNA]</scope>
    <source>
        <strain evidence="6 7">UAMH 11012</strain>
    </source>
</reference>
<evidence type="ECO:0000256" key="1">
    <source>
        <dbReference type="ARBA" id="ARBA00004141"/>
    </source>
</evidence>
<dbReference type="OrthoDB" id="4521223at2759"/>
<keyword evidence="4 5" id="KW-0472">Membrane</keyword>
<dbReference type="STRING" id="576137.A0A1L7XDE5"/>
<dbReference type="PANTHER" id="PTHR31465:SF9">
    <property type="entry name" value="SPHINGOID LONG-CHAIN BASE TRANSPORTER RSB1"/>
    <property type="match status" value="1"/>
</dbReference>
<keyword evidence="2 5" id="KW-0812">Transmembrane</keyword>
<dbReference type="GO" id="GO:0000324">
    <property type="term" value="C:fungal-type vacuole"/>
    <property type="evidence" value="ECO:0007669"/>
    <property type="project" value="TreeGrafter"/>
</dbReference>
<feature type="transmembrane region" description="Helical" evidence="5">
    <location>
        <begin position="226"/>
        <end position="243"/>
    </location>
</feature>
<feature type="transmembrane region" description="Helical" evidence="5">
    <location>
        <begin position="28"/>
        <end position="47"/>
    </location>
</feature>
<organism evidence="6 7">
    <name type="scientific">Phialocephala subalpina</name>
    <dbReference type="NCBI Taxonomy" id="576137"/>
    <lineage>
        <taxon>Eukaryota</taxon>
        <taxon>Fungi</taxon>
        <taxon>Dikarya</taxon>
        <taxon>Ascomycota</taxon>
        <taxon>Pezizomycotina</taxon>
        <taxon>Leotiomycetes</taxon>
        <taxon>Helotiales</taxon>
        <taxon>Mollisiaceae</taxon>
        <taxon>Phialocephala</taxon>
        <taxon>Phialocephala fortinii species complex</taxon>
    </lineage>
</organism>
<keyword evidence="7" id="KW-1185">Reference proteome</keyword>
<protein>
    <submittedName>
        <fullName evidence="6">Related to RTA1 domain protein</fullName>
    </submittedName>
</protein>
<evidence type="ECO:0000313" key="6">
    <source>
        <dbReference type="EMBL" id="CZR62987.1"/>
    </source>
</evidence>
<evidence type="ECO:0000256" key="5">
    <source>
        <dbReference type="SAM" id="Phobius"/>
    </source>
</evidence>
<dbReference type="AlphaFoldDB" id="A0A1L7XDE5"/>
<proteinExistence type="predicted"/>
<feature type="transmembrane region" description="Helical" evidence="5">
    <location>
        <begin position="54"/>
        <end position="76"/>
    </location>
</feature>
<accession>A0A1L7XDE5</accession>